<proteinExistence type="predicted"/>
<name>A0A3Q9IPM6_9BACT</name>
<organism evidence="1 2">
    <name type="scientific">Butyricimonas faecalis</name>
    <dbReference type="NCBI Taxonomy" id="2093856"/>
    <lineage>
        <taxon>Bacteria</taxon>
        <taxon>Pseudomonadati</taxon>
        <taxon>Bacteroidota</taxon>
        <taxon>Bacteroidia</taxon>
        <taxon>Bacteroidales</taxon>
        <taxon>Odoribacteraceae</taxon>
        <taxon>Butyricimonas</taxon>
    </lineage>
</organism>
<evidence type="ECO:0000313" key="1">
    <source>
        <dbReference type="EMBL" id="AZS29847.1"/>
    </source>
</evidence>
<dbReference type="OrthoDB" id="1034503at2"/>
<gene>
    <name evidence="1" type="ORF">D8S85_10010</name>
</gene>
<dbReference type="RefSeq" id="WP_106480572.1">
    <property type="nucleotide sequence ID" value="NZ_CP032819.1"/>
</dbReference>
<accession>A0A3Q9IPM6</accession>
<dbReference type="KEGG" id="buy:D8S85_10010"/>
<protein>
    <submittedName>
        <fullName evidence="1">Uncharacterized protein</fullName>
    </submittedName>
</protein>
<sequence length="169" mass="19537">MEKDVNRVSAVDMEAPGQVANQLSIEEKQKLMEYYSKQLEMIYPIASPGMTNRAGLVTLQRRNTSLIEMLTLFNRSWANEITVVQKAVLQYLATEGISKKERLQIIKVWGDWTAFVLDVSRFKGLLARYLQYHRRQIHDLEELLNLNGVFLGVDNQEADESFKGYNHVE</sequence>
<dbReference type="Proteomes" id="UP000270673">
    <property type="component" value="Chromosome"/>
</dbReference>
<reference evidence="1 2" key="1">
    <citation type="submission" date="2018-10" db="EMBL/GenBank/DDBJ databases">
        <title>Butyricimonas faecalis sp. nov., isolated from human faeces and emended description of the genus Butyricimonas.</title>
        <authorList>
            <person name="Le Roy T."/>
            <person name="Van der Smissen P."/>
            <person name="Paquot A."/>
            <person name="Delzenne N."/>
            <person name="Muccioli G."/>
            <person name="Collet J.-F."/>
            <person name="Cani P.D."/>
        </authorList>
    </citation>
    <scope>NUCLEOTIDE SEQUENCE [LARGE SCALE GENOMIC DNA]</scope>
    <source>
        <strain evidence="1 2">H184</strain>
    </source>
</reference>
<keyword evidence="2" id="KW-1185">Reference proteome</keyword>
<dbReference type="EMBL" id="CP032819">
    <property type="protein sequence ID" value="AZS29847.1"/>
    <property type="molecule type" value="Genomic_DNA"/>
</dbReference>
<evidence type="ECO:0000313" key="2">
    <source>
        <dbReference type="Proteomes" id="UP000270673"/>
    </source>
</evidence>
<dbReference type="AlphaFoldDB" id="A0A3Q9IPM6"/>